<evidence type="ECO:0000313" key="2">
    <source>
        <dbReference type="Proteomes" id="UP000175973"/>
    </source>
</evidence>
<dbReference type="AlphaFoldDB" id="A0A1D8QXW5"/>
<organism evidence="1 2">
    <name type="scientific">Acetobacter ascendens</name>
    <dbReference type="NCBI Taxonomy" id="481146"/>
    <lineage>
        <taxon>Bacteria</taxon>
        <taxon>Pseudomonadati</taxon>
        <taxon>Pseudomonadota</taxon>
        <taxon>Alphaproteobacteria</taxon>
        <taxon>Acetobacterales</taxon>
        <taxon>Acetobacteraceae</taxon>
        <taxon>Acetobacter</taxon>
    </lineage>
</organism>
<proteinExistence type="predicted"/>
<gene>
    <name evidence="1" type="ORF">A4S02_10740</name>
</gene>
<protein>
    <recommendedName>
        <fullName evidence="3">Antitoxin Xre/MbcA/ParS-like toxin-binding domain-containing protein</fullName>
    </recommendedName>
</protein>
<evidence type="ECO:0008006" key="3">
    <source>
        <dbReference type="Google" id="ProtNLM"/>
    </source>
</evidence>
<accession>A0A1D8QXW5</accession>
<dbReference type="KEGG" id="aasc:A4S02_10740"/>
<dbReference type="EMBL" id="CP015164">
    <property type="protein sequence ID" value="AOW47166.1"/>
    <property type="molecule type" value="Genomic_DNA"/>
</dbReference>
<sequence>MSIRTSLLKEIETVQKERSLSDRAFSLGATGNPKFMSRLRTGNVTLASIEAAKRYVASLKRTPAQEAVR</sequence>
<evidence type="ECO:0000313" key="1">
    <source>
        <dbReference type="EMBL" id="AOW47166.1"/>
    </source>
</evidence>
<name>A0A1D8QXW5_9PROT</name>
<reference evidence="2" key="1">
    <citation type="submission" date="2016-04" db="EMBL/GenBank/DDBJ databases">
        <authorList>
            <person name="Jeon C.O."/>
            <person name="Cho G.Y."/>
            <person name="Jeong H.I."/>
            <person name="Kim K.H."/>
        </authorList>
    </citation>
    <scope>NUCLEOTIDE SEQUENCE [LARGE SCALE GENOMIC DNA]</scope>
    <source>
        <strain evidence="2">LMG 1590</strain>
    </source>
</reference>
<keyword evidence="2" id="KW-1185">Reference proteome</keyword>
<dbReference type="Proteomes" id="UP000175973">
    <property type="component" value="Chromosome"/>
</dbReference>